<name>A0A6A0AKC7_HAELA</name>
<keyword evidence="2" id="KW-1185">Reference proteome</keyword>
<comment type="caution">
    <text evidence="1">The sequence shown here is derived from an EMBL/GenBank/DDBJ whole genome shotgun (WGS) entry which is preliminary data.</text>
</comment>
<evidence type="ECO:0000313" key="2">
    <source>
        <dbReference type="Proteomes" id="UP000485058"/>
    </source>
</evidence>
<evidence type="ECO:0000313" key="1">
    <source>
        <dbReference type="EMBL" id="GFH33409.1"/>
    </source>
</evidence>
<gene>
    <name evidence="1" type="ORF">HaLaN_32777</name>
</gene>
<organism evidence="1 2">
    <name type="scientific">Haematococcus lacustris</name>
    <name type="common">Green alga</name>
    <name type="synonym">Haematococcus pluvialis</name>
    <dbReference type="NCBI Taxonomy" id="44745"/>
    <lineage>
        <taxon>Eukaryota</taxon>
        <taxon>Viridiplantae</taxon>
        <taxon>Chlorophyta</taxon>
        <taxon>core chlorophytes</taxon>
        <taxon>Chlorophyceae</taxon>
        <taxon>CS clade</taxon>
        <taxon>Chlamydomonadales</taxon>
        <taxon>Haematococcaceae</taxon>
        <taxon>Haematococcus</taxon>
    </lineage>
</organism>
<accession>A0A6A0AKC7</accession>
<sequence>PWYKSLKLVIKLMKPISNAIHRLEADAPYLSQVLMVWNALVDHAKEWVEHAVIVSPRLALGVVAAFQRRAQTHYSPAYAAAYALDAVIRA</sequence>
<dbReference type="EMBL" id="BLLF01008499">
    <property type="protein sequence ID" value="GFH33409.1"/>
    <property type="molecule type" value="Genomic_DNA"/>
</dbReference>
<protein>
    <submittedName>
        <fullName evidence="1">Uncharacterized protein</fullName>
    </submittedName>
</protein>
<reference evidence="1 2" key="1">
    <citation type="submission" date="2020-02" db="EMBL/GenBank/DDBJ databases">
        <title>Draft genome sequence of Haematococcus lacustris strain NIES-144.</title>
        <authorList>
            <person name="Morimoto D."/>
            <person name="Nakagawa S."/>
            <person name="Yoshida T."/>
            <person name="Sawayama S."/>
        </authorList>
    </citation>
    <scope>NUCLEOTIDE SEQUENCE [LARGE SCALE GENOMIC DNA]</scope>
    <source>
        <strain evidence="1 2">NIES-144</strain>
    </source>
</reference>
<dbReference type="Proteomes" id="UP000485058">
    <property type="component" value="Unassembled WGS sequence"/>
</dbReference>
<proteinExistence type="predicted"/>
<dbReference type="AlphaFoldDB" id="A0A6A0AKC7"/>
<feature type="non-terminal residue" evidence="1">
    <location>
        <position position="1"/>
    </location>
</feature>